<evidence type="ECO:0000256" key="13">
    <source>
        <dbReference type="ARBA" id="ARBA00022833"/>
    </source>
</evidence>
<dbReference type="GO" id="GO:0008270">
    <property type="term" value="F:zinc ion binding"/>
    <property type="evidence" value="ECO:0007669"/>
    <property type="project" value="UniProtKB-KW"/>
</dbReference>
<dbReference type="SMART" id="SM00292">
    <property type="entry name" value="BRCT"/>
    <property type="match status" value="2"/>
</dbReference>
<dbReference type="Gene3D" id="3.40.50.10190">
    <property type="entry name" value="BRCT domain"/>
    <property type="match status" value="2"/>
</dbReference>
<dbReference type="PANTHER" id="PTHR24171">
    <property type="entry name" value="ANKYRIN REPEAT DOMAIN-CONTAINING PROTEIN 39-RELATED"/>
    <property type="match status" value="1"/>
</dbReference>
<reference evidence="24 25" key="1">
    <citation type="journal article" date="2022" name="Nat. Ecol. Evol.">
        <title>A masculinizing supergene underlies an exaggerated male reproductive morph in a spider.</title>
        <authorList>
            <person name="Hendrickx F."/>
            <person name="De Corte Z."/>
            <person name="Sonet G."/>
            <person name="Van Belleghem S.M."/>
            <person name="Kostlbacher S."/>
            <person name="Vangestel C."/>
        </authorList>
    </citation>
    <scope>NUCLEOTIDE SEQUENCE [LARGE SCALE GENOMIC DNA]</scope>
    <source>
        <strain evidence="24">W744_W776</strain>
    </source>
</reference>
<keyword evidence="5" id="KW-0964">Secreted</keyword>
<dbReference type="InterPro" id="IPR002110">
    <property type="entry name" value="Ankyrin_rpt"/>
</dbReference>
<evidence type="ECO:0000256" key="19">
    <source>
        <dbReference type="PROSITE-ProRule" id="PRU00023"/>
    </source>
</evidence>
<keyword evidence="16" id="KW-0234">DNA repair</keyword>
<dbReference type="SUPFAM" id="SSF57850">
    <property type="entry name" value="RING/U-box"/>
    <property type="match status" value="1"/>
</dbReference>
<dbReference type="GO" id="GO:0031436">
    <property type="term" value="C:BRCA1-BARD1 complex"/>
    <property type="evidence" value="ECO:0007669"/>
    <property type="project" value="TreeGrafter"/>
</dbReference>
<feature type="repeat" description="ANK" evidence="19">
    <location>
        <begin position="250"/>
        <end position="283"/>
    </location>
</feature>
<evidence type="ECO:0000313" key="25">
    <source>
        <dbReference type="Proteomes" id="UP000827092"/>
    </source>
</evidence>
<dbReference type="InterPro" id="IPR001357">
    <property type="entry name" value="BRCT_dom"/>
</dbReference>
<evidence type="ECO:0000256" key="21">
    <source>
        <dbReference type="SAM" id="MobiDB-lite"/>
    </source>
</evidence>
<dbReference type="SMART" id="SM00248">
    <property type="entry name" value="ANK"/>
    <property type="match status" value="3"/>
</dbReference>
<dbReference type="Gene3D" id="3.30.40.10">
    <property type="entry name" value="Zinc/RING finger domain, C3HC4 (zinc finger)"/>
    <property type="match status" value="1"/>
</dbReference>
<feature type="compositionally biased region" description="Basic and acidic residues" evidence="21">
    <location>
        <begin position="121"/>
        <end position="131"/>
    </location>
</feature>
<organism evidence="24 25">
    <name type="scientific">Oedothorax gibbosus</name>
    <dbReference type="NCBI Taxonomy" id="931172"/>
    <lineage>
        <taxon>Eukaryota</taxon>
        <taxon>Metazoa</taxon>
        <taxon>Ecdysozoa</taxon>
        <taxon>Arthropoda</taxon>
        <taxon>Chelicerata</taxon>
        <taxon>Arachnida</taxon>
        <taxon>Araneae</taxon>
        <taxon>Araneomorphae</taxon>
        <taxon>Entelegynae</taxon>
        <taxon>Araneoidea</taxon>
        <taxon>Linyphiidae</taxon>
        <taxon>Erigoninae</taxon>
        <taxon>Oedothorax</taxon>
    </lineage>
</organism>
<evidence type="ECO:0000256" key="3">
    <source>
        <dbReference type="ARBA" id="ARBA00004613"/>
    </source>
</evidence>
<dbReference type="Pfam" id="PF13923">
    <property type="entry name" value="zf-C3HC4_2"/>
    <property type="match status" value="1"/>
</dbReference>
<feature type="domain" description="BRCT" evidence="23">
    <location>
        <begin position="321"/>
        <end position="411"/>
    </location>
</feature>
<evidence type="ECO:0000256" key="14">
    <source>
        <dbReference type="ARBA" id="ARBA00023028"/>
    </source>
</evidence>
<dbReference type="PROSITE" id="PS50088">
    <property type="entry name" value="ANK_REPEAT"/>
    <property type="match status" value="3"/>
</dbReference>
<keyword evidence="15 19" id="KW-0040">ANK repeat</keyword>
<keyword evidence="4" id="KW-0268">Exocytosis</keyword>
<evidence type="ECO:0000256" key="8">
    <source>
        <dbReference type="ARBA" id="ARBA00022699"/>
    </source>
</evidence>
<keyword evidence="18" id="KW-1053">Target membrane</keyword>
<evidence type="ECO:0000259" key="23">
    <source>
        <dbReference type="PROSITE" id="PS50172"/>
    </source>
</evidence>
<dbReference type="GO" id="GO:0044218">
    <property type="term" value="C:other organism cell membrane"/>
    <property type="evidence" value="ECO:0007669"/>
    <property type="project" value="UniProtKB-KW"/>
</dbReference>
<dbReference type="EMBL" id="JAFNEN010000137">
    <property type="protein sequence ID" value="KAG8192632.1"/>
    <property type="molecule type" value="Genomic_DNA"/>
</dbReference>
<dbReference type="GO" id="GO:0004842">
    <property type="term" value="F:ubiquitin-protein transferase activity"/>
    <property type="evidence" value="ECO:0007669"/>
    <property type="project" value="TreeGrafter"/>
</dbReference>
<evidence type="ECO:0000256" key="20">
    <source>
        <dbReference type="PROSITE-ProRule" id="PRU00175"/>
    </source>
</evidence>
<dbReference type="PRINTS" id="PR01415">
    <property type="entry name" value="ANKYRIN"/>
</dbReference>
<accession>A0AAV6V8Y8</accession>
<feature type="region of interest" description="Disordered" evidence="21">
    <location>
        <begin position="121"/>
        <end position="184"/>
    </location>
</feature>
<evidence type="ECO:0000256" key="17">
    <source>
        <dbReference type="ARBA" id="ARBA00023242"/>
    </source>
</evidence>
<dbReference type="PANTHER" id="PTHR24171:SF8">
    <property type="entry name" value="BRCA1-ASSOCIATED RING DOMAIN PROTEIN 1"/>
    <property type="match status" value="1"/>
</dbReference>
<proteinExistence type="predicted"/>
<feature type="domain" description="RING-type" evidence="22">
    <location>
        <begin position="22"/>
        <end position="59"/>
    </location>
</feature>
<keyword evidence="17" id="KW-0539">Nucleus</keyword>
<dbReference type="PROSITE" id="PS50089">
    <property type="entry name" value="ZF_RING_2"/>
    <property type="match status" value="1"/>
</dbReference>
<dbReference type="GO" id="GO:0070531">
    <property type="term" value="C:BRCA1-A complex"/>
    <property type="evidence" value="ECO:0007669"/>
    <property type="project" value="TreeGrafter"/>
</dbReference>
<dbReference type="Pfam" id="PF00533">
    <property type="entry name" value="BRCT"/>
    <property type="match status" value="1"/>
</dbReference>
<dbReference type="Pfam" id="PF12796">
    <property type="entry name" value="Ank_2"/>
    <property type="match status" value="1"/>
</dbReference>
<keyword evidence="25" id="KW-1185">Reference proteome</keyword>
<keyword evidence="14" id="KW-0638">Presynaptic neurotoxin</keyword>
<feature type="repeat" description="ANK" evidence="19">
    <location>
        <begin position="216"/>
        <end position="248"/>
    </location>
</feature>
<evidence type="ECO:0000256" key="1">
    <source>
        <dbReference type="ARBA" id="ARBA00004123"/>
    </source>
</evidence>
<dbReference type="Proteomes" id="UP000827092">
    <property type="component" value="Unassembled WGS sequence"/>
</dbReference>
<name>A0AAV6V8Y8_9ARAC</name>
<evidence type="ECO:0000259" key="22">
    <source>
        <dbReference type="PROSITE" id="PS50089"/>
    </source>
</evidence>
<dbReference type="SMART" id="SM00184">
    <property type="entry name" value="RING"/>
    <property type="match status" value="1"/>
</dbReference>
<dbReference type="FunFam" id="3.40.50.10190:FF:000006">
    <property type="entry name" value="Breast cancer type 1 susceptibility protein homolog"/>
    <property type="match status" value="1"/>
</dbReference>
<evidence type="ECO:0000256" key="10">
    <source>
        <dbReference type="ARBA" id="ARBA00022737"/>
    </source>
</evidence>
<keyword evidence="8" id="KW-0528">Neurotoxin</keyword>
<dbReference type="GO" id="GO:0090729">
    <property type="term" value="F:toxin activity"/>
    <property type="evidence" value="ECO:0007669"/>
    <property type="project" value="UniProtKB-KW"/>
</dbReference>
<dbReference type="InterPro" id="IPR036420">
    <property type="entry name" value="BRCT_dom_sf"/>
</dbReference>
<protein>
    <recommendedName>
        <fullName evidence="26">BRCA1-associated RING domain protein 1</fullName>
    </recommendedName>
</protein>
<dbReference type="InterPro" id="IPR013083">
    <property type="entry name" value="Znf_RING/FYVE/PHD"/>
</dbReference>
<feature type="compositionally biased region" description="Polar residues" evidence="21">
    <location>
        <begin position="149"/>
        <end position="161"/>
    </location>
</feature>
<evidence type="ECO:0008006" key="26">
    <source>
        <dbReference type="Google" id="ProtNLM"/>
    </source>
</evidence>
<sequence length="549" mass="60999">MDPSTKDVILERIQSLEEALKCKICSNLLKDPVVIQKCGHSSCKQCSVRHKSSSCPVCDIPVTTRDALDDRPLRELIVQLQLLRHLVQEGECAAAAFFLGLEEVCLYFRNRILEFRDPLYGKDPAGEEDQRPPTLTSTPKPGRPARTLPTFTPSKKQQQTPVGRVGRKKLSPSTPHLNKKNHKGETLLHRTVIKGDMTRVRELLDQGAEVNTQDNNGWTPLHEASNHGHLELASLLLERGALPNVPSLKDLVTPLHDALLNHYQMDMAALLVSKGADPHARTSFGYTALDLCRSEEDKNRLAEACSPFIQGSTLPIHTQNKGSKVVLLPSNLDEGQKQQLAKCAALLQADLAEDFTEQVSHVVTSCDAEGNCTRTMKVLLGVLGGKWIMNFQWVEVCLEYGRRVDEEAFEAQGTKNQPSTQGPKRGRCNTQQKFPGLFCGLQFYLHGQFSPPTPSREELRNLITLGGGRILSREPRPQPTGSDEEREIPYHAVGTPLEHVPNVILYQDRPPRDTHLHEGGVCTSQAMWVVACISQFKLLPPQQTGSTEK</sequence>
<keyword evidence="10" id="KW-0677">Repeat</keyword>
<keyword evidence="13" id="KW-0862">Zinc</keyword>
<comment type="subcellular location">
    <subcellularLocation>
        <location evidence="1">Nucleus</location>
    </subcellularLocation>
    <subcellularLocation>
        <location evidence="3">Secreted</location>
    </subcellularLocation>
    <subcellularLocation>
        <location evidence="2">Target cell membrane</location>
    </subcellularLocation>
</comment>
<evidence type="ECO:0000256" key="5">
    <source>
        <dbReference type="ARBA" id="ARBA00022525"/>
    </source>
</evidence>
<dbReference type="AlphaFoldDB" id="A0AAV6V8Y8"/>
<evidence type="ECO:0000256" key="2">
    <source>
        <dbReference type="ARBA" id="ARBA00004175"/>
    </source>
</evidence>
<dbReference type="SUPFAM" id="SSF48403">
    <property type="entry name" value="Ankyrin repeat"/>
    <property type="match status" value="1"/>
</dbReference>
<evidence type="ECO:0000256" key="15">
    <source>
        <dbReference type="ARBA" id="ARBA00023043"/>
    </source>
</evidence>
<evidence type="ECO:0000313" key="24">
    <source>
        <dbReference type="EMBL" id="KAG8192632.1"/>
    </source>
</evidence>
<keyword evidence="6" id="KW-1052">Target cell membrane</keyword>
<keyword evidence="6" id="KW-0472">Membrane</keyword>
<keyword evidence="11" id="KW-0227">DNA damage</keyword>
<evidence type="ECO:0000256" key="7">
    <source>
        <dbReference type="ARBA" id="ARBA00022656"/>
    </source>
</evidence>
<dbReference type="PROSITE" id="PS50297">
    <property type="entry name" value="ANK_REP_REGION"/>
    <property type="match status" value="2"/>
</dbReference>
<dbReference type="Gene3D" id="1.25.40.20">
    <property type="entry name" value="Ankyrin repeat-containing domain"/>
    <property type="match status" value="1"/>
</dbReference>
<dbReference type="CDD" id="cd17734">
    <property type="entry name" value="BRCT_Bard1_rpt1"/>
    <property type="match status" value="1"/>
</dbReference>
<dbReference type="GO" id="GO:0006281">
    <property type="term" value="P:DNA repair"/>
    <property type="evidence" value="ECO:0007669"/>
    <property type="project" value="UniProtKB-KW"/>
</dbReference>
<gene>
    <name evidence="24" type="ORF">JTE90_017194</name>
</gene>
<feature type="domain" description="BRCT" evidence="23">
    <location>
        <begin position="433"/>
        <end position="546"/>
    </location>
</feature>
<dbReference type="GO" id="GO:0085020">
    <property type="term" value="P:protein K6-linked ubiquitination"/>
    <property type="evidence" value="ECO:0007669"/>
    <property type="project" value="TreeGrafter"/>
</dbReference>
<evidence type="ECO:0000256" key="12">
    <source>
        <dbReference type="ARBA" id="ARBA00022771"/>
    </source>
</evidence>
<dbReference type="PROSITE" id="PS50172">
    <property type="entry name" value="BRCT"/>
    <property type="match status" value="2"/>
</dbReference>
<evidence type="ECO:0000256" key="11">
    <source>
        <dbReference type="ARBA" id="ARBA00022763"/>
    </source>
</evidence>
<evidence type="ECO:0000256" key="6">
    <source>
        <dbReference type="ARBA" id="ARBA00022537"/>
    </source>
</evidence>
<evidence type="ECO:0000256" key="9">
    <source>
        <dbReference type="ARBA" id="ARBA00022723"/>
    </source>
</evidence>
<comment type="caution">
    <text evidence="24">The sequence shown here is derived from an EMBL/GenBank/DDBJ whole genome shotgun (WGS) entry which is preliminary data.</text>
</comment>
<evidence type="ECO:0000256" key="16">
    <source>
        <dbReference type="ARBA" id="ARBA00023204"/>
    </source>
</evidence>
<keyword evidence="12 20" id="KW-0863">Zinc-finger</keyword>
<dbReference type="InterPro" id="IPR036770">
    <property type="entry name" value="Ankyrin_rpt-contain_sf"/>
</dbReference>
<feature type="repeat" description="ANK" evidence="19">
    <location>
        <begin position="183"/>
        <end position="215"/>
    </location>
</feature>
<evidence type="ECO:0000256" key="4">
    <source>
        <dbReference type="ARBA" id="ARBA00022483"/>
    </source>
</evidence>
<dbReference type="GO" id="GO:0044231">
    <property type="term" value="C:host cell presynaptic membrane"/>
    <property type="evidence" value="ECO:0007669"/>
    <property type="project" value="UniProtKB-KW"/>
</dbReference>
<keyword evidence="7" id="KW-0800">Toxin</keyword>
<dbReference type="InterPro" id="IPR001841">
    <property type="entry name" value="Znf_RING"/>
</dbReference>
<evidence type="ECO:0000256" key="18">
    <source>
        <dbReference type="ARBA" id="ARBA00023298"/>
    </source>
</evidence>
<dbReference type="Pfam" id="PF16589">
    <property type="entry name" value="BRCT_2"/>
    <property type="match status" value="1"/>
</dbReference>
<dbReference type="SUPFAM" id="SSF52113">
    <property type="entry name" value="BRCT domain"/>
    <property type="match status" value="2"/>
</dbReference>
<dbReference type="GO" id="GO:0006887">
    <property type="term" value="P:exocytosis"/>
    <property type="evidence" value="ECO:0007669"/>
    <property type="project" value="UniProtKB-KW"/>
</dbReference>
<keyword evidence="9" id="KW-0479">Metal-binding</keyword>
<dbReference type="Pfam" id="PF00023">
    <property type="entry name" value="Ank"/>
    <property type="match status" value="1"/>
</dbReference>
<dbReference type="GO" id="GO:0005576">
    <property type="term" value="C:extracellular region"/>
    <property type="evidence" value="ECO:0007669"/>
    <property type="project" value="UniProtKB-SubCell"/>
</dbReference>